<gene>
    <name evidence="2" type="ORF">METZ01_LOCUS488624</name>
</gene>
<reference evidence="2" key="1">
    <citation type="submission" date="2018-05" db="EMBL/GenBank/DDBJ databases">
        <authorList>
            <person name="Lanie J.A."/>
            <person name="Ng W.-L."/>
            <person name="Kazmierczak K.M."/>
            <person name="Andrzejewski T.M."/>
            <person name="Davidsen T.M."/>
            <person name="Wayne K.J."/>
            <person name="Tettelin H."/>
            <person name="Glass J.I."/>
            <person name="Rusch D."/>
            <person name="Podicherti R."/>
            <person name="Tsui H.-C.T."/>
            <person name="Winkler M.E."/>
        </authorList>
    </citation>
    <scope>NUCLEOTIDE SEQUENCE</scope>
</reference>
<accession>A0A383CUR0</accession>
<proteinExistence type="predicted"/>
<evidence type="ECO:0000256" key="1">
    <source>
        <dbReference type="SAM" id="MobiDB-lite"/>
    </source>
</evidence>
<feature type="non-terminal residue" evidence="2">
    <location>
        <position position="111"/>
    </location>
</feature>
<organism evidence="2">
    <name type="scientific">marine metagenome</name>
    <dbReference type="NCBI Taxonomy" id="408172"/>
    <lineage>
        <taxon>unclassified sequences</taxon>
        <taxon>metagenomes</taxon>
        <taxon>ecological metagenomes</taxon>
    </lineage>
</organism>
<dbReference type="AlphaFoldDB" id="A0A383CUR0"/>
<name>A0A383CUR0_9ZZZZ</name>
<dbReference type="EMBL" id="UINC01211742">
    <property type="protein sequence ID" value="SVE35770.1"/>
    <property type="molecule type" value="Genomic_DNA"/>
</dbReference>
<evidence type="ECO:0000313" key="2">
    <source>
        <dbReference type="EMBL" id="SVE35770.1"/>
    </source>
</evidence>
<sequence>MIKLFWNTHNQNKPNPNKSKEENDRDRIWGLYHKDCSDKWIYEILNKIEFEVIQSEKDLEGEDILIIVDSSIEKKEELYTKLELICSKMFLIHLGDEAGTYDSSLIYNKFN</sequence>
<feature type="region of interest" description="Disordered" evidence="1">
    <location>
        <begin position="1"/>
        <end position="23"/>
    </location>
</feature>
<protein>
    <submittedName>
        <fullName evidence="2">Uncharacterized protein</fullName>
    </submittedName>
</protein>